<feature type="domain" description="PASTA" evidence="3">
    <location>
        <begin position="228"/>
        <end position="281"/>
    </location>
</feature>
<keyword evidence="5" id="KW-1185">Reference proteome</keyword>
<evidence type="ECO:0000313" key="5">
    <source>
        <dbReference type="Proteomes" id="UP001321766"/>
    </source>
</evidence>
<dbReference type="EMBL" id="AP026798">
    <property type="protein sequence ID" value="BDR53750.1"/>
    <property type="molecule type" value="Genomic_DNA"/>
</dbReference>
<protein>
    <recommendedName>
        <fullName evidence="3">PASTA domain-containing protein</fullName>
    </recommendedName>
</protein>
<evidence type="ECO:0000256" key="2">
    <source>
        <dbReference type="SAM" id="Phobius"/>
    </source>
</evidence>
<dbReference type="Pfam" id="PF03793">
    <property type="entry name" value="PASTA"/>
    <property type="match status" value="1"/>
</dbReference>
<dbReference type="Proteomes" id="UP001321766">
    <property type="component" value="Chromosome"/>
</dbReference>
<keyword evidence="2" id="KW-0812">Transmembrane</keyword>
<evidence type="ECO:0000313" key="4">
    <source>
        <dbReference type="EMBL" id="BDR53750.1"/>
    </source>
</evidence>
<evidence type="ECO:0000259" key="3">
    <source>
        <dbReference type="Pfam" id="PF03793"/>
    </source>
</evidence>
<name>A0ABN6SGQ0_9BIFI</name>
<reference evidence="4 5" key="1">
    <citation type="journal article" date="2023" name="Microbiol. Spectr.">
        <title>Symbiosis of Carpenter Bees with Uncharacterized Lactic Acid Bacteria Showing NAD Auxotrophy.</title>
        <authorList>
            <person name="Kawasaki S."/>
            <person name="Ozawa K."/>
            <person name="Mori T."/>
            <person name="Yamamoto A."/>
            <person name="Ito M."/>
            <person name="Ohkuma M."/>
            <person name="Sakamoto M."/>
            <person name="Matsutani M."/>
        </authorList>
    </citation>
    <scope>NUCLEOTIDE SEQUENCE [LARGE SCALE GENOMIC DNA]</scope>
    <source>
        <strain evidence="4 5">Kim37-2</strain>
    </source>
</reference>
<feature type="transmembrane region" description="Helical" evidence="2">
    <location>
        <begin position="64"/>
        <end position="84"/>
    </location>
</feature>
<evidence type="ECO:0000256" key="1">
    <source>
        <dbReference type="SAM" id="MobiDB-lite"/>
    </source>
</evidence>
<keyword evidence="2" id="KW-0472">Membrane</keyword>
<dbReference type="Gene3D" id="3.30.10.20">
    <property type="match status" value="3"/>
</dbReference>
<sequence>MNYCIQCGSPNNDRNHFCSKCGSKLLEEEVAPRPGASTLTPTANSEQTVSDTPAATVKHIHKRLIIGLSALAAVIVCMGSLGIFKTYYARTIPHIQGGSASDAVKQLKEAGIPAQTKLEFSPKRKGSFIRIDNAEEGKRWDRNTTVTVTESAGPGVPKGTVGQSGQHAQSTLEKMGLPLTVTDLSSRLPTAKGQVLATYPAEGQAVTDQSTGIHIGVGVNKPGIPAELAGLDKDKAQSQLSSQGFKVTLEPRFSSTKNLGKIVGANPSLGQITDSKTVTLFYGVDASERLDVVAPYPTDATSAERVANKEDRLVGHYCTDDGDCFNLENTSKDSYGSPRLSINGKHKENIWDNLSFCSYAEDIAGCIPTTNFEIDGKLPLSNNLIAGDSGAMELYEGGGLPYCGDIPFLSGIQVCINGQSKMYDDAGLSEPNYDGSFKNTGLQWKPLEFLLIMPVGAKLSQLESDGYFAGKSGYKPDPGRPYLIRRNNSKYKAQPASGKTDERDPFSPTLNGKADPFKDPPNRSNVYYLVENPYNWAALGGSEPNSRTK</sequence>
<gene>
    <name evidence="4" type="ORF">KIM372_16570</name>
</gene>
<feature type="region of interest" description="Disordered" evidence="1">
    <location>
        <begin position="478"/>
        <end position="524"/>
    </location>
</feature>
<dbReference type="InterPro" id="IPR005543">
    <property type="entry name" value="PASTA_dom"/>
</dbReference>
<proteinExistence type="predicted"/>
<organism evidence="4 5">
    <name type="scientific">Bombiscardovia nodaiensis</name>
    <dbReference type="NCBI Taxonomy" id="2932181"/>
    <lineage>
        <taxon>Bacteria</taxon>
        <taxon>Bacillati</taxon>
        <taxon>Actinomycetota</taxon>
        <taxon>Actinomycetes</taxon>
        <taxon>Bifidobacteriales</taxon>
        <taxon>Bifidobacteriaceae</taxon>
        <taxon>Bombiscardovia</taxon>
    </lineage>
</organism>
<keyword evidence="2" id="KW-1133">Transmembrane helix</keyword>
<accession>A0ABN6SGQ0</accession>